<dbReference type="RefSeq" id="WP_186958447.1">
    <property type="nucleotide sequence ID" value="NZ_JACOOI010000003.1"/>
</dbReference>
<evidence type="ECO:0000313" key="1">
    <source>
        <dbReference type="EMBL" id="MBC5642154.1"/>
    </source>
</evidence>
<gene>
    <name evidence="1" type="ORF">H8S77_04565</name>
</gene>
<dbReference type="Proteomes" id="UP000644010">
    <property type="component" value="Unassembled WGS sequence"/>
</dbReference>
<proteinExistence type="predicted"/>
<sequence>MNRLLLVVMVLLCATVSGFAKRKIHLNSQARFPKPPIEVFIDEESQELTLDLRKGKENVRVVITDFSGNSICNEEVRVDSTCLLPLPMIEKGDYILYIFLEDVELQGFFEIKY</sequence>
<keyword evidence="2" id="KW-1185">Reference proteome</keyword>
<protein>
    <submittedName>
        <fullName evidence="1">DUF3244 domain-containing protein</fullName>
    </submittedName>
</protein>
<organism evidence="1 2">
    <name type="scientific">Parabacteroides segnis</name>
    <dbReference type="NCBI Taxonomy" id="2763058"/>
    <lineage>
        <taxon>Bacteria</taxon>
        <taxon>Pseudomonadati</taxon>
        <taxon>Bacteroidota</taxon>
        <taxon>Bacteroidia</taxon>
        <taxon>Bacteroidales</taxon>
        <taxon>Tannerellaceae</taxon>
        <taxon>Parabacteroides</taxon>
    </lineage>
</organism>
<dbReference type="Gene3D" id="2.60.40.3080">
    <property type="match status" value="1"/>
</dbReference>
<reference evidence="1 2" key="1">
    <citation type="submission" date="2020-08" db="EMBL/GenBank/DDBJ databases">
        <title>Genome public.</title>
        <authorList>
            <person name="Liu C."/>
            <person name="Sun Q."/>
        </authorList>
    </citation>
    <scope>NUCLEOTIDE SEQUENCE [LARGE SCALE GENOMIC DNA]</scope>
    <source>
        <strain evidence="1 2">BX2</strain>
    </source>
</reference>
<accession>A0ABR7DZ32</accession>
<name>A0ABR7DZ32_9BACT</name>
<evidence type="ECO:0000313" key="2">
    <source>
        <dbReference type="Proteomes" id="UP000644010"/>
    </source>
</evidence>
<dbReference type="EMBL" id="JACOOI010000003">
    <property type="protein sequence ID" value="MBC5642154.1"/>
    <property type="molecule type" value="Genomic_DNA"/>
</dbReference>
<comment type="caution">
    <text evidence="1">The sequence shown here is derived from an EMBL/GenBank/DDBJ whole genome shotgun (WGS) entry which is preliminary data.</text>
</comment>